<keyword evidence="11" id="KW-1185">Reference proteome</keyword>
<dbReference type="PANTHER" id="PTHR28554">
    <property type="entry name" value="39S RIBOSOMAL PROTEIN L45, MITOCHONDRIAL"/>
    <property type="match status" value="1"/>
</dbReference>
<keyword evidence="2" id="KW-0809">Transit peptide</keyword>
<gene>
    <name evidence="10" type="primary">mRpL45</name>
    <name evidence="10" type="ORF">GZH46_02506</name>
</gene>
<dbReference type="SMART" id="SM00978">
    <property type="entry name" value="Tim44"/>
    <property type="match status" value="1"/>
</dbReference>
<comment type="similarity">
    <text evidence="6">Belongs to the mitochondrion-specific ribosomal protein mL45 family.</text>
</comment>
<name>A0ABQ7S6E7_9ACAR</name>
<dbReference type="PANTHER" id="PTHR28554:SF1">
    <property type="entry name" value="LARGE RIBOSOMAL SUBUNIT PROTEIN ML45"/>
    <property type="match status" value="1"/>
</dbReference>
<evidence type="ECO:0000256" key="7">
    <source>
        <dbReference type="ARBA" id="ARBA00039448"/>
    </source>
</evidence>
<evidence type="ECO:0000256" key="1">
    <source>
        <dbReference type="ARBA" id="ARBA00004173"/>
    </source>
</evidence>
<comment type="caution">
    <text evidence="10">The sequence shown here is derived from an EMBL/GenBank/DDBJ whole genome shotgun (WGS) entry which is preliminary data.</text>
</comment>
<keyword evidence="5" id="KW-0687">Ribonucleoprotein</keyword>
<evidence type="ECO:0000256" key="5">
    <source>
        <dbReference type="ARBA" id="ARBA00023274"/>
    </source>
</evidence>
<dbReference type="Pfam" id="PF04280">
    <property type="entry name" value="Tim44"/>
    <property type="match status" value="1"/>
</dbReference>
<organism evidence="10 11">
    <name type="scientific">Fragariocoptes setiger</name>
    <dbReference type="NCBI Taxonomy" id="1670756"/>
    <lineage>
        <taxon>Eukaryota</taxon>
        <taxon>Metazoa</taxon>
        <taxon>Ecdysozoa</taxon>
        <taxon>Arthropoda</taxon>
        <taxon>Chelicerata</taxon>
        <taxon>Arachnida</taxon>
        <taxon>Acari</taxon>
        <taxon>Acariformes</taxon>
        <taxon>Trombidiformes</taxon>
        <taxon>Prostigmata</taxon>
        <taxon>Eupodina</taxon>
        <taxon>Eriophyoidea</taxon>
        <taxon>Phytoptidae</taxon>
        <taxon>Fragariocoptes</taxon>
    </lineage>
</organism>
<dbReference type="Proteomes" id="UP000825002">
    <property type="component" value="Unassembled WGS sequence"/>
</dbReference>
<reference evidence="10 11" key="1">
    <citation type="submission" date="2020-10" db="EMBL/GenBank/DDBJ databases">
        <authorList>
            <person name="Klimov P.B."/>
            <person name="Dyachkov S.M."/>
            <person name="Chetverikov P.E."/>
        </authorList>
    </citation>
    <scope>NUCLEOTIDE SEQUENCE [LARGE SCALE GENOMIC DNA]</scope>
    <source>
        <strain evidence="10">BMOC 18-1129-001#AD2665</strain>
        <tissue evidence="10">Entire mites</tissue>
    </source>
</reference>
<protein>
    <recommendedName>
        <fullName evidence="7">Large ribosomal subunit protein mL45</fullName>
    </recommendedName>
    <alternativeName>
        <fullName evidence="8">39S ribosomal protein L45, mitochondrial</fullName>
    </alternativeName>
</protein>
<evidence type="ECO:0000256" key="4">
    <source>
        <dbReference type="ARBA" id="ARBA00023128"/>
    </source>
</evidence>
<evidence type="ECO:0000256" key="3">
    <source>
        <dbReference type="ARBA" id="ARBA00022980"/>
    </source>
</evidence>
<evidence type="ECO:0000259" key="9">
    <source>
        <dbReference type="SMART" id="SM00978"/>
    </source>
</evidence>
<evidence type="ECO:0000256" key="6">
    <source>
        <dbReference type="ARBA" id="ARBA00038073"/>
    </source>
</evidence>
<dbReference type="InterPro" id="IPR051975">
    <property type="entry name" value="mtLSU_mL45"/>
</dbReference>
<sequence length="236" mass="27544">MQPDEIRSKLKEKGVAPPRPWEERKLYIASTNAVIDQYVPPEGDGVASFLSVDKAKQLSEATKRKAKQYREVNKIREFEGEDFNIDIFAEKCIEIYENAHLALMEKDMDNIFKYVTEWCYPFMAEGMRNSTIHWKLLENVEPPRVVNVKSGDNISKGNTYAQITVRFHTKQLLAVYDRHGRLTRGSETSIRQCVEYIVFEKYLANEYGTWRMHSKILPKWHETTVPQTKKTYVASN</sequence>
<dbReference type="InterPro" id="IPR032710">
    <property type="entry name" value="NTF2-like_dom_sf"/>
</dbReference>
<dbReference type="Gene3D" id="3.10.450.240">
    <property type="match status" value="1"/>
</dbReference>
<evidence type="ECO:0000256" key="8">
    <source>
        <dbReference type="ARBA" id="ARBA00043031"/>
    </source>
</evidence>
<proteinExistence type="inferred from homology"/>
<dbReference type="InterPro" id="IPR007379">
    <property type="entry name" value="Tim44-like_dom"/>
</dbReference>
<feature type="non-terminal residue" evidence="10">
    <location>
        <position position="1"/>
    </location>
</feature>
<dbReference type="EMBL" id="JAIFTH010000769">
    <property type="protein sequence ID" value="KAG9508987.1"/>
    <property type="molecule type" value="Genomic_DNA"/>
</dbReference>
<accession>A0ABQ7S6E7</accession>
<evidence type="ECO:0000256" key="2">
    <source>
        <dbReference type="ARBA" id="ARBA00022946"/>
    </source>
</evidence>
<keyword evidence="4" id="KW-0496">Mitochondrion</keyword>
<keyword evidence="3 10" id="KW-0689">Ribosomal protein</keyword>
<dbReference type="GO" id="GO:0005840">
    <property type="term" value="C:ribosome"/>
    <property type="evidence" value="ECO:0007669"/>
    <property type="project" value="UniProtKB-KW"/>
</dbReference>
<comment type="subcellular location">
    <subcellularLocation>
        <location evidence="1">Mitochondrion</location>
    </subcellularLocation>
</comment>
<feature type="domain" description="Tim44-like" evidence="9">
    <location>
        <begin position="65"/>
        <end position="217"/>
    </location>
</feature>
<evidence type="ECO:0000313" key="11">
    <source>
        <dbReference type="Proteomes" id="UP000825002"/>
    </source>
</evidence>
<dbReference type="SUPFAM" id="SSF54427">
    <property type="entry name" value="NTF2-like"/>
    <property type="match status" value="1"/>
</dbReference>
<evidence type="ECO:0000313" key="10">
    <source>
        <dbReference type="EMBL" id="KAG9508987.1"/>
    </source>
</evidence>